<dbReference type="AlphaFoldDB" id="A0A562K7I3"/>
<proteinExistence type="predicted"/>
<dbReference type="Pfam" id="PF11553">
    <property type="entry name" value="DUF3231"/>
    <property type="match status" value="1"/>
</dbReference>
<dbReference type="EMBL" id="VLKI01000001">
    <property type="protein sequence ID" value="TWH91203.1"/>
    <property type="molecule type" value="Genomic_DNA"/>
</dbReference>
<keyword evidence="2" id="KW-1185">Reference proteome</keyword>
<dbReference type="GeneID" id="99979086"/>
<reference evidence="1 2" key="1">
    <citation type="journal article" date="2015" name="Stand. Genomic Sci.">
        <title>Genomic Encyclopedia of Bacterial and Archaeal Type Strains, Phase III: the genomes of soil and plant-associated and newly described type strains.</title>
        <authorList>
            <person name="Whitman W.B."/>
            <person name="Woyke T."/>
            <person name="Klenk H.P."/>
            <person name="Zhou Y."/>
            <person name="Lilburn T.G."/>
            <person name="Beck B.J."/>
            <person name="De Vos P."/>
            <person name="Vandamme P."/>
            <person name="Eisen J.A."/>
            <person name="Garrity G."/>
            <person name="Hugenholtz P."/>
            <person name="Kyrpides N.C."/>
        </authorList>
    </citation>
    <scope>NUCLEOTIDE SEQUENCE [LARGE SCALE GENOMIC DNA]</scope>
    <source>
        <strain evidence="1 2">CGMCC 1.10115</strain>
    </source>
</reference>
<evidence type="ECO:0000313" key="2">
    <source>
        <dbReference type="Proteomes" id="UP000318667"/>
    </source>
</evidence>
<name>A0A562K7I3_9BACI</name>
<organism evidence="1 2">
    <name type="scientific">Cytobacillus oceanisediminis</name>
    <dbReference type="NCBI Taxonomy" id="665099"/>
    <lineage>
        <taxon>Bacteria</taxon>
        <taxon>Bacillati</taxon>
        <taxon>Bacillota</taxon>
        <taxon>Bacilli</taxon>
        <taxon>Bacillales</taxon>
        <taxon>Bacillaceae</taxon>
        <taxon>Cytobacillus</taxon>
    </lineage>
</organism>
<gene>
    <name evidence="1" type="ORF">IQ19_00659</name>
</gene>
<evidence type="ECO:0000313" key="1">
    <source>
        <dbReference type="EMBL" id="TWH91203.1"/>
    </source>
</evidence>
<dbReference type="InterPro" id="IPR021617">
    <property type="entry name" value="DUF3231"/>
</dbReference>
<comment type="caution">
    <text evidence="1">The sequence shown here is derived from an EMBL/GenBank/DDBJ whole genome shotgun (WGS) entry which is preliminary data.</text>
</comment>
<dbReference type="Proteomes" id="UP000318667">
    <property type="component" value="Unassembled WGS sequence"/>
</dbReference>
<protein>
    <submittedName>
        <fullName evidence="1">Uncharacterized protein DUF3231</fullName>
    </submittedName>
</protein>
<dbReference type="RefSeq" id="WP_158638730.1">
    <property type="nucleotide sequence ID" value="NZ_CBCSDC010000009.1"/>
</dbReference>
<sequence length="80" mass="9507">MNHTRETKADCISNYFLKTLKDDDILKLYKTALHYSQNQIKVLRDLFQKEFPVPQGFTGKDFNLKAQPLFHRSLQFVLFI</sequence>
<accession>A0A562K7I3</accession>
<dbReference type="Gene3D" id="1.20.1260.10">
    <property type="match status" value="1"/>
</dbReference>
<dbReference type="InterPro" id="IPR012347">
    <property type="entry name" value="Ferritin-like"/>
</dbReference>